<dbReference type="Pfam" id="PF13614">
    <property type="entry name" value="AAA_31"/>
    <property type="match status" value="1"/>
</dbReference>
<dbReference type="PANTHER" id="PTHR13696:SF69">
    <property type="entry name" value="PLASMID PARTITIONING PROTEIN-RELATED"/>
    <property type="match status" value="1"/>
</dbReference>
<keyword evidence="3" id="KW-1185">Reference proteome</keyword>
<feature type="domain" description="AAA" evidence="1">
    <location>
        <begin position="2"/>
        <end position="172"/>
    </location>
</feature>
<dbReference type="OrthoDB" id="9815116at2"/>
<accession>A0A5Q2QD62</accession>
<dbReference type="Proteomes" id="UP000388235">
    <property type="component" value="Chromosome"/>
</dbReference>
<dbReference type="InterPro" id="IPR025669">
    <property type="entry name" value="AAA_dom"/>
</dbReference>
<evidence type="ECO:0000313" key="2">
    <source>
        <dbReference type="EMBL" id="QGG80262.1"/>
    </source>
</evidence>
<sequence>MQIWGVVNQKGGVGKTTTTVAIGGILAKQGQRVLMLDLDPQGSLTRYFGLSADDSDNTTASLFDEPSAVQIINSVRPTGEPDLSLIPGSAALSALERKKASTGGMGMAIARALRLIATEFDYVLLDSPPVLGLLMVNVLAASDRLMLPSQTEPLALEGLERMVRTLEMVKKSRGSAPPHLIVPTLHDKRTRAGKDCLNELRRRYPDSLWRGAVPVDTLLREASRQQISPAQINESSRGLDAYEQLLRDIAAGTECVETPDKPGAWMAV</sequence>
<proteinExistence type="predicted"/>
<dbReference type="InterPro" id="IPR027417">
    <property type="entry name" value="P-loop_NTPase"/>
</dbReference>
<reference evidence="2 3" key="1">
    <citation type="submission" date="2019-11" db="EMBL/GenBank/DDBJ databases">
        <authorList>
            <person name="Khan S.A."/>
            <person name="Jeon C.O."/>
            <person name="Chun B.H."/>
        </authorList>
    </citation>
    <scope>NUCLEOTIDE SEQUENCE [LARGE SCALE GENOMIC DNA]</scope>
    <source>
        <strain evidence="2 3">IMCC 1097</strain>
    </source>
</reference>
<dbReference type="InterPro" id="IPR050678">
    <property type="entry name" value="DNA_Partitioning_ATPase"/>
</dbReference>
<dbReference type="CDD" id="cd02042">
    <property type="entry name" value="ParAB_family"/>
    <property type="match status" value="1"/>
</dbReference>
<dbReference type="KEGG" id="llp:GH975_06610"/>
<protein>
    <submittedName>
        <fullName evidence="2">AAA family ATPase</fullName>
    </submittedName>
</protein>
<gene>
    <name evidence="2" type="ORF">GH975_06610</name>
</gene>
<dbReference type="EMBL" id="CP045871">
    <property type="protein sequence ID" value="QGG80262.1"/>
    <property type="molecule type" value="Genomic_DNA"/>
</dbReference>
<dbReference type="RefSeq" id="WP_153713766.1">
    <property type="nucleotide sequence ID" value="NZ_CP045871.1"/>
</dbReference>
<evidence type="ECO:0000259" key="1">
    <source>
        <dbReference type="Pfam" id="PF13614"/>
    </source>
</evidence>
<evidence type="ECO:0000313" key="3">
    <source>
        <dbReference type="Proteomes" id="UP000388235"/>
    </source>
</evidence>
<organism evidence="2 3">
    <name type="scientific">Litorivicinus lipolyticus</name>
    <dbReference type="NCBI Taxonomy" id="418701"/>
    <lineage>
        <taxon>Bacteria</taxon>
        <taxon>Pseudomonadati</taxon>
        <taxon>Pseudomonadota</taxon>
        <taxon>Gammaproteobacteria</taxon>
        <taxon>Oceanospirillales</taxon>
        <taxon>Litorivicinaceae</taxon>
        <taxon>Litorivicinus</taxon>
    </lineage>
</organism>
<dbReference type="PANTHER" id="PTHR13696">
    <property type="entry name" value="P-LOOP CONTAINING NUCLEOSIDE TRIPHOSPHATE HYDROLASE"/>
    <property type="match status" value="1"/>
</dbReference>
<dbReference type="Gene3D" id="3.40.50.300">
    <property type="entry name" value="P-loop containing nucleotide triphosphate hydrolases"/>
    <property type="match status" value="1"/>
</dbReference>
<dbReference type="SUPFAM" id="SSF52540">
    <property type="entry name" value="P-loop containing nucleoside triphosphate hydrolases"/>
    <property type="match status" value="1"/>
</dbReference>
<name>A0A5Q2QD62_9GAMM</name>
<dbReference type="AlphaFoldDB" id="A0A5Q2QD62"/>